<dbReference type="PROSITE" id="PS50048">
    <property type="entry name" value="ZN2_CY6_FUNGAL_2"/>
    <property type="match status" value="1"/>
</dbReference>
<dbReference type="SUPFAM" id="SSF57701">
    <property type="entry name" value="Zn2/Cys6 DNA-binding domain"/>
    <property type="match status" value="1"/>
</dbReference>
<name>A0ABR4P1C0_9HELO</name>
<dbReference type="PROSITE" id="PS00463">
    <property type="entry name" value="ZN2_CY6_FUNGAL_1"/>
    <property type="match status" value="1"/>
</dbReference>
<accession>A0ABR4P1C0</accession>
<evidence type="ECO:0000256" key="3">
    <source>
        <dbReference type="ARBA" id="ARBA00023015"/>
    </source>
</evidence>
<evidence type="ECO:0000256" key="1">
    <source>
        <dbReference type="ARBA" id="ARBA00022723"/>
    </source>
</evidence>
<protein>
    <submittedName>
        <fullName evidence="7">C6 finger domain</fullName>
    </submittedName>
</protein>
<dbReference type="Pfam" id="PF00172">
    <property type="entry name" value="Zn_clus"/>
    <property type="match status" value="1"/>
</dbReference>
<keyword evidence="5" id="KW-0539">Nucleus</keyword>
<dbReference type="EMBL" id="JBFCZG010000011">
    <property type="protein sequence ID" value="KAL3417105.1"/>
    <property type="molecule type" value="Genomic_DNA"/>
</dbReference>
<evidence type="ECO:0000259" key="6">
    <source>
        <dbReference type="PROSITE" id="PS50048"/>
    </source>
</evidence>
<dbReference type="InterPro" id="IPR036864">
    <property type="entry name" value="Zn2-C6_fun-type_DNA-bd_sf"/>
</dbReference>
<dbReference type="Gene3D" id="4.10.240.10">
    <property type="entry name" value="Zn(2)-C6 fungal-type DNA-binding domain"/>
    <property type="match status" value="1"/>
</dbReference>
<evidence type="ECO:0000313" key="8">
    <source>
        <dbReference type="Proteomes" id="UP001629113"/>
    </source>
</evidence>
<evidence type="ECO:0000256" key="5">
    <source>
        <dbReference type="ARBA" id="ARBA00023242"/>
    </source>
</evidence>
<sequence length="525" mass="59579">MNSEAAFTAPLFSCPICSKNYSTKKSQIRHTSYCKKAKSLFRTRKKACLACTKAKTHCDSISPQCTRCQNKAISCSYEKNMSGITHTSSHGGEGALVENLSLPHGFSEQPQDNVIGFPNPTESIDNPFVFPDTTKSTDDPFEWSLESATSPFTRDMPGQNETIASNQTLRELEISNNIIIPMEFDYLLNKRTIDAFWGESGHHNAILDFDTQLDTLNFDHSDGFSFDRIQLRAPRAFQPRKQSGRLLSLNLNFVLSTLRSYPAMILPSSSSPPFIHAQFLADRPDVGFCSRVMPKPLSICQAIVQMFLVKNKQNSMFIWRAIKMEQERLYTECAQYQESETVAALQAITIYFLLRIAEKDDTVTDFDIPLITTMLKLSLHIRTLRIGFLHQSSRHRMSWETWILAESVRRTFITIFLVDLLYDITPGILPYKCDGSEFAQMILPCSRKMWRSSTRAEWEREFTAEYKNLDGASCLTYGDIRTSRLEMDFINFGDRLNNWMGQADEFGSLVVAAASLNRGAVIGES</sequence>
<keyword evidence="8" id="KW-1185">Reference proteome</keyword>
<keyword evidence="3" id="KW-0805">Transcription regulation</keyword>
<keyword evidence="1" id="KW-0479">Metal-binding</keyword>
<keyword evidence="4" id="KW-0804">Transcription</keyword>
<feature type="domain" description="Zn(2)-C6 fungal-type" evidence="6">
    <location>
        <begin position="47"/>
        <end position="77"/>
    </location>
</feature>
<evidence type="ECO:0000313" key="7">
    <source>
        <dbReference type="EMBL" id="KAL3417105.1"/>
    </source>
</evidence>
<proteinExistence type="predicted"/>
<dbReference type="Proteomes" id="UP001629113">
    <property type="component" value="Unassembled WGS sequence"/>
</dbReference>
<dbReference type="PANTHER" id="PTHR47660">
    <property type="entry name" value="TRANSCRIPTION FACTOR WITH C2H2 AND ZN(2)-CYS(6) DNA BINDING DOMAIN (EUROFUNG)-RELATED-RELATED"/>
    <property type="match status" value="1"/>
</dbReference>
<evidence type="ECO:0000256" key="4">
    <source>
        <dbReference type="ARBA" id="ARBA00023163"/>
    </source>
</evidence>
<comment type="caution">
    <text evidence="7">The sequence shown here is derived from an EMBL/GenBank/DDBJ whole genome shotgun (WGS) entry which is preliminary data.</text>
</comment>
<evidence type="ECO:0000256" key="2">
    <source>
        <dbReference type="ARBA" id="ARBA00022833"/>
    </source>
</evidence>
<keyword evidence="2" id="KW-0862">Zinc</keyword>
<dbReference type="CDD" id="cd00067">
    <property type="entry name" value="GAL4"/>
    <property type="match status" value="1"/>
</dbReference>
<reference evidence="7 8" key="1">
    <citation type="submission" date="2024-06" db="EMBL/GenBank/DDBJ databases">
        <title>Complete genome of Phlyctema vagabunda strain 19-DSS-EL-015.</title>
        <authorList>
            <person name="Fiorenzani C."/>
        </authorList>
    </citation>
    <scope>NUCLEOTIDE SEQUENCE [LARGE SCALE GENOMIC DNA]</scope>
    <source>
        <strain evidence="7 8">19-DSS-EL-015</strain>
    </source>
</reference>
<dbReference type="InterPro" id="IPR001138">
    <property type="entry name" value="Zn2Cys6_DnaBD"/>
</dbReference>
<gene>
    <name evidence="7" type="ORF">PVAG01_11105</name>
</gene>
<dbReference type="PANTHER" id="PTHR47660:SF3">
    <property type="entry name" value="FINGER DOMAIN PROTEIN, PUTATIVE (AFU_ORTHOLOGUE AFUA_4G03310)-RELATED"/>
    <property type="match status" value="1"/>
</dbReference>
<organism evidence="7 8">
    <name type="scientific">Phlyctema vagabunda</name>
    <dbReference type="NCBI Taxonomy" id="108571"/>
    <lineage>
        <taxon>Eukaryota</taxon>
        <taxon>Fungi</taxon>
        <taxon>Dikarya</taxon>
        <taxon>Ascomycota</taxon>
        <taxon>Pezizomycotina</taxon>
        <taxon>Leotiomycetes</taxon>
        <taxon>Helotiales</taxon>
        <taxon>Dermateaceae</taxon>
        <taxon>Phlyctema</taxon>
    </lineage>
</organism>